<dbReference type="GeneID" id="95773705"/>
<dbReference type="RefSeq" id="WP_138399268.1">
    <property type="nucleotide sequence ID" value="NZ_JBAFVI010000002.1"/>
</dbReference>
<gene>
    <name evidence="1" type="ORF">FBQ73_09600</name>
</gene>
<organism evidence="1 2">
    <name type="scientific">Xanthobacter autotrophicus</name>
    <dbReference type="NCBI Taxonomy" id="280"/>
    <lineage>
        <taxon>Bacteria</taxon>
        <taxon>Pseudomonadati</taxon>
        <taxon>Pseudomonadota</taxon>
        <taxon>Alphaproteobacteria</taxon>
        <taxon>Hyphomicrobiales</taxon>
        <taxon>Xanthobacteraceae</taxon>
        <taxon>Xanthobacter</taxon>
    </lineage>
</organism>
<evidence type="ECO:0000313" key="2">
    <source>
        <dbReference type="Proteomes" id="UP000305131"/>
    </source>
</evidence>
<sequence length="124" mass="12896">MPEPSPAPSPAPAIIFKICPAALWAQAEAEGVFSGAPVDHADGYIHFSTAAQARETAARHFKGAGDLKLVAVAAEPLGAALRWEPSRGGALFPHLYGPLPLTAALWVKDLPLAPDGTHIFPDLG</sequence>
<evidence type="ECO:0000313" key="1">
    <source>
        <dbReference type="EMBL" id="TLX42908.1"/>
    </source>
</evidence>
<dbReference type="InterPro" id="IPR009297">
    <property type="entry name" value="DUF952"/>
</dbReference>
<dbReference type="Proteomes" id="UP000305131">
    <property type="component" value="Unassembled WGS sequence"/>
</dbReference>
<dbReference type="PANTHER" id="PTHR34129">
    <property type="entry name" value="BLR1139 PROTEIN"/>
    <property type="match status" value="1"/>
</dbReference>
<dbReference type="OrthoDB" id="9799937at2"/>
<protein>
    <submittedName>
        <fullName evidence="1">DUF952 domain-containing protein</fullName>
    </submittedName>
</protein>
<proteinExistence type="predicted"/>
<reference evidence="1 2" key="1">
    <citation type="submission" date="2019-05" db="EMBL/GenBank/DDBJ databases">
        <authorList>
            <person name="Zhou X."/>
        </authorList>
    </citation>
    <scope>NUCLEOTIDE SEQUENCE [LARGE SCALE GENOMIC DNA]</scope>
    <source>
        <strain evidence="1 2">DSM 432</strain>
    </source>
</reference>
<dbReference type="EMBL" id="VAUP01000022">
    <property type="protein sequence ID" value="TLX42908.1"/>
    <property type="molecule type" value="Genomic_DNA"/>
</dbReference>
<dbReference type="Gene3D" id="3.20.170.20">
    <property type="entry name" value="Protein of unknown function DUF952"/>
    <property type="match status" value="1"/>
</dbReference>
<comment type="caution">
    <text evidence="1">The sequence shown here is derived from an EMBL/GenBank/DDBJ whole genome shotgun (WGS) entry which is preliminary data.</text>
</comment>
<dbReference type="PANTHER" id="PTHR34129:SF1">
    <property type="entry name" value="DUF952 DOMAIN-CONTAINING PROTEIN"/>
    <property type="match status" value="1"/>
</dbReference>
<name>A0A6C1KF47_XANAU</name>
<accession>A0A6C1KF47</accession>
<dbReference type="SUPFAM" id="SSF56399">
    <property type="entry name" value="ADP-ribosylation"/>
    <property type="match status" value="1"/>
</dbReference>
<dbReference type="AlphaFoldDB" id="A0A6C1KF47"/>
<dbReference type="Pfam" id="PF06108">
    <property type="entry name" value="DUF952"/>
    <property type="match status" value="1"/>
</dbReference>